<dbReference type="SMART" id="SM00220">
    <property type="entry name" value="S_TKc"/>
    <property type="match status" value="1"/>
</dbReference>
<dbReference type="PROSITE" id="PS50011">
    <property type="entry name" value="PROTEIN_KINASE_DOM"/>
    <property type="match status" value="1"/>
</dbReference>
<keyword evidence="4" id="KW-1133">Transmembrane helix</keyword>
<dbReference type="InterPro" id="IPR000719">
    <property type="entry name" value="Prot_kinase_dom"/>
</dbReference>
<keyword evidence="1 3" id="KW-0547">Nucleotide-binding</keyword>
<evidence type="ECO:0000256" key="2">
    <source>
        <dbReference type="ARBA" id="ARBA00022840"/>
    </source>
</evidence>
<proteinExistence type="predicted"/>
<keyword evidence="7" id="KW-1185">Reference proteome</keyword>
<dbReference type="PROSITE" id="PS00107">
    <property type="entry name" value="PROTEIN_KINASE_ATP"/>
    <property type="match status" value="1"/>
</dbReference>
<dbReference type="PROSITE" id="PS00108">
    <property type="entry name" value="PROTEIN_KINASE_ST"/>
    <property type="match status" value="1"/>
</dbReference>
<feature type="transmembrane region" description="Helical" evidence="4">
    <location>
        <begin position="307"/>
        <end position="326"/>
    </location>
</feature>
<dbReference type="PANTHER" id="PTHR44167">
    <property type="entry name" value="OVARIAN-SPECIFIC SERINE/THREONINE-PROTEIN KINASE LOK-RELATED"/>
    <property type="match status" value="1"/>
</dbReference>
<reference evidence="6 7" key="1">
    <citation type="submission" date="2019-03" db="EMBL/GenBank/DDBJ databases">
        <title>Genomic Encyclopedia of Archaeal and Bacterial Type Strains, Phase II (KMG-II): from individual species to whole genera.</title>
        <authorList>
            <person name="Goeker M."/>
        </authorList>
    </citation>
    <scope>NUCLEOTIDE SEQUENCE [LARGE SCALE GENOMIC DNA]</scope>
    <source>
        <strain evidence="6 7">ATCC 35214</strain>
    </source>
</reference>
<dbReference type="Pfam" id="PF00069">
    <property type="entry name" value="Pkinase"/>
    <property type="match status" value="1"/>
</dbReference>
<dbReference type="GO" id="GO:0004674">
    <property type="term" value="F:protein serine/threonine kinase activity"/>
    <property type="evidence" value="ECO:0007669"/>
    <property type="project" value="TreeGrafter"/>
</dbReference>
<feature type="domain" description="Protein kinase" evidence="5">
    <location>
        <begin position="17"/>
        <end position="284"/>
    </location>
</feature>
<gene>
    <name evidence="6" type="ORF">BCF59_0734</name>
</gene>
<dbReference type="SUPFAM" id="SSF56112">
    <property type="entry name" value="Protein kinase-like (PK-like)"/>
    <property type="match status" value="1"/>
</dbReference>
<keyword evidence="4" id="KW-0812">Transmembrane</keyword>
<keyword evidence="6" id="KW-0418">Kinase</keyword>
<protein>
    <submittedName>
        <fullName evidence="6">Serine/threonine-protein kinase</fullName>
    </submittedName>
</protein>
<sequence length="333" mass="38376">MKNNFGIPKDSIIFKKYNITKIIGQGGMGMVFLVRTKDSHNIQQYALKYRLNDNNQSNKMRFWNEIKLLENINHRNIPKLISYHFDDDEQFYLMEYIQGDTLYNVLQKSRQLNITRANNYIRQLADTIDELHNYGIIHRDIKSQNIMISDDYNLKIIDLGISISEDNPGLTKTNAVVCSPYYAAPEFSRVGSKITKAVDIYALGVLYFEMIAGTLPFKGDNELNTIYMHNTEPFPDIRRYKDNVPNSVVNIITKATAKDPKDRYQSAAEMRRDVGESLKPHNKIQKLISRKTMKEKKTLIDFLNSPWFLGSCILIILIIIGLVVGFSKYAGVI</sequence>
<keyword evidence="6" id="KW-0808">Transferase</keyword>
<evidence type="ECO:0000256" key="1">
    <source>
        <dbReference type="ARBA" id="ARBA00022741"/>
    </source>
</evidence>
<evidence type="ECO:0000313" key="6">
    <source>
        <dbReference type="EMBL" id="TDV22698.1"/>
    </source>
</evidence>
<name>A0A4V3FNU5_9BACT</name>
<accession>A0A4V3FNU5</accession>
<dbReference type="Proteomes" id="UP000295757">
    <property type="component" value="Unassembled WGS sequence"/>
</dbReference>
<dbReference type="OrthoDB" id="9788659at2"/>
<dbReference type="GO" id="GO:0005524">
    <property type="term" value="F:ATP binding"/>
    <property type="evidence" value="ECO:0007669"/>
    <property type="project" value="UniProtKB-UniRule"/>
</dbReference>
<dbReference type="InterPro" id="IPR011009">
    <property type="entry name" value="Kinase-like_dom_sf"/>
</dbReference>
<dbReference type="Gene3D" id="1.10.510.10">
    <property type="entry name" value="Transferase(Phosphotransferase) domain 1"/>
    <property type="match status" value="1"/>
</dbReference>
<keyword evidence="2 3" id="KW-0067">ATP-binding</keyword>
<dbReference type="AlphaFoldDB" id="A0A4V3FNU5"/>
<dbReference type="GO" id="GO:0005737">
    <property type="term" value="C:cytoplasm"/>
    <property type="evidence" value="ECO:0007669"/>
    <property type="project" value="TreeGrafter"/>
</dbReference>
<dbReference type="EMBL" id="SOCN01000006">
    <property type="protein sequence ID" value="TDV22698.1"/>
    <property type="molecule type" value="Genomic_DNA"/>
</dbReference>
<evidence type="ECO:0000256" key="4">
    <source>
        <dbReference type="SAM" id="Phobius"/>
    </source>
</evidence>
<dbReference type="PANTHER" id="PTHR44167:SF24">
    <property type="entry name" value="SERINE_THREONINE-PROTEIN KINASE CHK2"/>
    <property type="match status" value="1"/>
</dbReference>
<keyword evidence="4" id="KW-0472">Membrane</keyword>
<evidence type="ECO:0000256" key="3">
    <source>
        <dbReference type="PROSITE-ProRule" id="PRU10141"/>
    </source>
</evidence>
<feature type="binding site" evidence="3">
    <location>
        <position position="48"/>
    </location>
    <ligand>
        <name>ATP</name>
        <dbReference type="ChEBI" id="CHEBI:30616"/>
    </ligand>
</feature>
<evidence type="ECO:0000259" key="5">
    <source>
        <dbReference type="PROSITE" id="PS50011"/>
    </source>
</evidence>
<dbReference type="InterPro" id="IPR008271">
    <property type="entry name" value="Ser/Thr_kinase_AS"/>
</dbReference>
<dbReference type="InterPro" id="IPR017441">
    <property type="entry name" value="Protein_kinase_ATP_BS"/>
</dbReference>
<comment type="caution">
    <text evidence="6">The sequence shown here is derived from an EMBL/GenBank/DDBJ whole genome shotgun (WGS) entry which is preliminary data.</text>
</comment>
<dbReference type="RefSeq" id="WP_134111310.1">
    <property type="nucleotide sequence ID" value="NZ_SOCN01000006.1"/>
</dbReference>
<evidence type="ECO:0000313" key="7">
    <source>
        <dbReference type="Proteomes" id="UP000295757"/>
    </source>
</evidence>
<organism evidence="6 7">
    <name type="scientific">Mycoplasmopsis mustelae</name>
    <dbReference type="NCBI Taxonomy" id="171289"/>
    <lineage>
        <taxon>Bacteria</taxon>
        <taxon>Bacillati</taxon>
        <taxon>Mycoplasmatota</taxon>
        <taxon>Mycoplasmoidales</taxon>
        <taxon>Metamycoplasmataceae</taxon>
        <taxon>Mycoplasmopsis</taxon>
    </lineage>
</organism>
<dbReference type="CDD" id="cd14014">
    <property type="entry name" value="STKc_PknB_like"/>
    <property type="match status" value="1"/>
</dbReference>